<dbReference type="Gene3D" id="2.30.40.10">
    <property type="entry name" value="Urease, subunit C, domain 1"/>
    <property type="match status" value="1"/>
</dbReference>
<dbReference type="InterPro" id="IPR023100">
    <property type="entry name" value="D-aminoacylase_insert_dom_sf"/>
</dbReference>
<dbReference type="PANTHER" id="PTHR11647">
    <property type="entry name" value="HYDRANTOINASE/DIHYDROPYRIMIDINASE FAMILY MEMBER"/>
    <property type="match status" value="1"/>
</dbReference>
<name>A0ABU3QC46_9SPHN</name>
<protein>
    <submittedName>
        <fullName evidence="3">Amidohydrolase family protein</fullName>
    </submittedName>
</protein>
<dbReference type="InterPro" id="IPR011059">
    <property type="entry name" value="Metal-dep_hydrolase_composite"/>
</dbReference>
<feature type="chain" id="PRO_5045529089" evidence="1">
    <location>
        <begin position="22"/>
        <end position="542"/>
    </location>
</feature>
<dbReference type="SUPFAM" id="SSF51338">
    <property type="entry name" value="Composite domain of metallo-dependent hydrolases"/>
    <property type="match status" value="1"/>
</dbReference>
<accession>A0ABU3QC46</accession>
<evidence type="ECO:0000259" key="2">
    <source>
        <dbReference type="Pfam" id="PF07969"/>
    </source>
</evidence>
<dbReference type="EMBL" id="JAVUPU010000011">
    <property type="protein sequence ID" value="MDT9600724.1"/>
    <property type="molecule type" value="Genomic_DNA"/>
</dbReference>
<dbReference type="Gene3D" id="3.30.1490.130">
    <property type="entry name" value="D-aminoacylase. Domain 3"/>
    <property type="match status" value="1"/>
</dbReference>
<gene>
    <name evidence="3" type="ORF">RQX22_17315</name>
</gene>
<evidence type="ECO:0000313" key="4">
    <source>
        <dbReference type="Proteomes" id="UP001259572"/>
    </source>
</evidence>
<evidence type="ECO:0000313" key="3">
    <source>
        <dbReference type="EMBL" id="MDT9600724.1"/>
    </source>
</evidence>
<dbReference type="InterPro" id="IPR050378">
    <property type="entry name" value="Metallo-dep_Hydrolases_sf"/>
</dbReference>
<keyword evidence="4" id="KW-1185">Reference proteome</keyword>
<dbReference type="PANTHER" id="PTHR11647:SF1">
    <property type="entry name" value="COLLAPSIN RESPONSE MEDIATOR PROTEIN"/>
    <property type="match status" value="1"/>
</dbReference>
<proteinExistence type="predicted"/>
<dbReference type="SUPFAM" id="SSF51556">
    <property type="entry name" value="Metallo-dependent hydrolases"/>
    <property type="match status" value="1"/>
</dbReference>
<reference evidence="3 4" key="1">
    <citation type="submission" date="2023-05" db="EMBL/GenBank/DDBJ databases">
        <authorList>
            <person name="Guo Y."/>
        </authorList>
    </citation>
    <scope>NUCLEOTIDE SEQUENCE [LARGE SCALE GENOMIC DNA]</scope>
    <source>
        <strain evidence="3 4">GR2756</strain>
    </source>
</reference>
<dbReference type="RefSeq" id="WP_315728152.1">
    <property type="nucleotide sequence ID" value="NZ_JAVUPU010000011.1"/>
</dbReference>
<organism evidence="3 4">
    <name type="scientific">Sphingosinicella rhizophila</name>
    <dbReference type="NCBI Taxonomy" id="3050082"/>
    <lineage>
        <taxon>Bacteria</taxon>
        <taxon>Pseudomonadati</taxon>
        <taxon>Pseudomonadota</taxon>
        <taxon>Alphaproteobacteria</taxon>
        <taxon>Sphingomonadales</taxon>
        <taxon>Sphingosinicellaceae</taxon>
        <taxon>Sphingosinicella</taxon>
    </lineage>
</organism>
<feature type="domain" description="Amidohydrolase 3" evidence="2">
    <location>
        <begin position="405"/>
        <end position="520"/>
    </location>
</feature>
<sequence>MIRCLRLAAALLVGAATPLSAQDADIIIRGGTVYDGSGGEGREADLVVKGDRIVAVGDAGTLRGKTEVDARGLAVSPGFIDVHAHSQEVAERLDGPFINPTFLAQGVTTLIGGPDGRYGPAALKRMFGALQAKGSTQNYGCYVGHNGIRHQVMGDARRRADPAELDAMKKLVRGGMEMGCVGLSTGLMFVPGMYADKAEIVALAREVRPFGGAYDSHTRDPVLRMMESEIEAIEIGAEAGIPVKLAHLKAVGLVNKGHVDDIIRRVEAERACGREIVADQYPYDCAATGMLSELFVFPDTDVDAPTSYATVRQRIAASLAVPREAAILRKATHDGIDGGFAWIRAVGWGSIRIVAAPGRQALVGKNLQLLANESGEDPFDLAARLLMQPGEPIIVTFGSIAEEDVQKLLVQPWVMFGSDGTYMDGGTDADMHPRGAGSFPRILGHYSRDLKLLPLGEAIRKMTSLPADHLRLPQRGRLAPGLFADIAIFDPAKIIDRATYTDPGARSEGIVHVIVNGRFVLRDGAASGETPGRFVAAAGKPR</sequence>
<feature type="domain" description="Amidohydrolase 3" evidence="2">
    <location>
        <begin position="67"/>
        <end position="217"/>
    </location>
</feature>
<evidence type="ECO:0000256" key="1">
    <source>
        <dbReference type="SAM" id="SignalP"/>
    </source>
</evidence>
<comment type="caution">
    <text evidence="3">The sequence shown here is derived from an EMBL/GenBank/DDBJ whole genome shotgun (WGS) entry which is preliminary data.</text>
</comment>
<dbReference type="InterPro" id="IPR032466">
    <property type="entry name" value="Metal_Hydrolase"/>
</dbReference>
<dbReference type="InterPro" id="IPR013108">
    <property type="entry name" value="Amidohydro_3"/>
</dbReference>
<feature type="signal peptide" evidence="1">
    <location>
        <begin position="1"/>
        <end position="21"/>
    </location>
</feature>
<dbReference type="Proteomes" id="UP001259572">
    <property type="component" value="Unassembled WGS sequence"/>
</dbReference>
<keyword evidence="1" id="KW-0732">Signal</keyword>
<dbReference type="Pfam" id="PF07969">
    <property type="entry name" value="Amidohydro_3"/>
    <property type="match status" value="2"/>
</dbReference>
<dbReference type="Gene3D" id="3.20.20.140">
    <property type="entry name" value="Metal-dependent hydrolases"/>
    <property type="match status" value="1"/>
</dbReference>